<dbReference type="STRING" id="2094558.A0A314XJT6"/>
<comment type="caution">
    <text evidence="4">The sequence shown here is derived from an EMBL/GenBank/DDBJ whole genome shotgun (WGS) entry which is preliminary data.</text>
</comment>
<name>A0A314XJT6_PRUYE</name>
<dbReference type="EMBL" id="PJQY01002605">
    <property type="protein sequence ID" value="PQP92225.1"/>
    <property type="molecule type" value="Genomic_DNA"/>
</dbReference>
<dbReference type="InterPro" id="IPR017441">
    <property type="entry name" value="Protein_kinase_ATP_BS"/>
</dbReference>
<dbReference type="SUPFAM" id="SSF56112">
    <property type="entry name" value="Protein kinase-like (PK-like)"/>
    <property type="match status" value="1"/>
</dbReference>
<dbReference type="AlphaFoldDB" id="A0A314XJT6"/>
<evidence type="ECO:0000256" key="3">
    <source>
        <dbReference type="PROSITE-ProRule" id="PRU10141"/>
    </source>
</evidence>
<evidence type="ECO:0000313" key="4">
    <source>
        <dbReference type="EMBL" id="PQP92225.1"/>
    </source>
</evidence>
<evidence type="ECO:0000313" key="5">
    <source>
        <dbReference type="Proteomes" id="UP000250321"/>
    </source>
</evidence>
<dbReference type="Gene3D" id="3.30.200.20">
    <property type="entry name" value="Phosphorylase Kinase, domain 1"/>
    <property type="match status" value="1"/>
</dbReference>
<keyword evidence="2 3" id="KW-0067">ATP-binding</keyword>
<proteinExistence type="predicted"/>
<dbReference type="Proteomes" id="UP000250321">
    <property type="component" value="Unassembled WGS sequence"/>
</dbReference>
<feature type="binding site" evidence="3">
    <location>
        <position position="56"/>
    </location>
    <ligand>
        <name>ATP</name>
        <dbReference type="ChEBI" id="CHEBI:30616"/>
    </ligand>
</feature>
<dbReference type="PROSITE" id="PS00107">
    <property type="entry name" value="PROTEIN_KINASE_ATP"/>
    <property type="match status" value="1"/>
</dbReference>
<dbReference type="PANTHER" id="PTHR27005">
    <property type="entry name" value="WALL-ASSOCIATED RECEPTOR KINASE-LIKE 21"/>
    <property type="match status" value="1"/>
</dbReference>
<gene>
    <name evidence="4" type="ORF">Pyn_39234</name>
</gene>
<evidence type="ECO:0000256" key="2">
    <source>
        <dbReference type="ARBA" id="ARBA00022840"/>
    </source>
</evidence>
<sequence length="75" mass="8402">MVRLGTKARIFTEAEVKDKDATNNYDKRKKVGEGGYGIVYKGMLKVGSRNETVAIKRSKVSVLIDDQKQITDPIE</sequence>
<accession>A0A314XJT6</accession>
<protein>
    <recommendedName>
        <fullName evidence="6">Protein kinase domain-containing protein</fullName>
    </recommendedName>
</protein>
<dbReference type="InterPro" id="IPR045274">
    <property type="entry name" value="WAK-like"/>
</dbReference>
<dbReference type="GO" id="GO:0004674">
    <property type="term" value="F:protein serine/threonine kinase activity"/>
    <property type="evidence" value="ECO:0007669"/>
    <property type="project" value="TreeGrafter"/>
</dbReference>
<reference evidence="4 5" key="1">
    <citation type="submission" date="2018-02" db="EMBL/GenBank/DDBJ databases">
        <title>Draft genome of wild Prunus yedoensis var. nudiflora.</title>
        <authorList>
            <person name="Baek S."/>
            <person name="Kim J.-H."/>
            <person name="Choi K."/>
            <person name="Kim G.-B."/>
            <person name="Cho A."/>
            <person name="Jang H."/>
            <person name="Shin C.-H."/>
            <person name="Yu H.-J."/>
            <person name="Mun J.-H."/>
        </authorList>
    </citation>
    <scope>NUCLEOTIDE SEQUENCE [LARGE SCALE GENOMIC DNA]</scope>
    <source>
        <strain evidence="5">cv. Jeju island</strain>
        <tissue evidence="4">Leaf</tissue>
    </source>
</reference>
<dbReference type="GO" id="GO:0005524">
    <property type="term" value="F:ATP binding"/>
    <property type="evidence" value="ECO:0007669"/>
    <property type="project" value="UniProtKB-UniRule"/>
</dbReference>
<keyword evidence="5" id="KW-1185">Reference proteome</keyword>
<dbReference type="PANTHER" id="PTHR27005:SF468">
    <property type="entry name" value="OS01G0310500 PROTEIN"/>
    <property type="match status" value="1"/>
</dbReference>
<organism evidence="4 5">
    <name type="scientific">Prunus yedoensis var. nudiflora</name>
    <dbReference type="NCBI Taxonomy" id="2094558"/>
    <lineage>
        <taxon>Eukaryota</taxon>
        <taxon>Viridiplantae</taxon>
        <taxon>Streptophyta</taxon>
        <taxon>Embryophyta</taxon>
        <taxon>Tracheophyta</taxon>
        <taxon>Spermatophyta</taxon>
        <taxon>Magnoliopsida</taxon>
        <taxon>eudicotyledons</taxon>
        <taxon>Gunneridae</taxon>
        <taxon>Pentapetalae</taxon>
        <taxon>rosids</taxon>
        <taxon>fabids</taxon>
        <taxon>Rosales</taxon>
        <taxon>Rosaceae</taxon>
        <taxon>Amygdaloideae</taxon>
        <taxon>Amygdaleae</taxon>
        <taxon>Prunus</taxon>
    </lineage>
</organism>
<dbReference type="GO" id="GO:0007166">
    <property type="term" value="P:cell surface receptor signaling pathway"/>
    <property type="evidence" value="ECO:0007669"/>
    <property type="project" value="InterPro"/>
</dbReference>
<evidence type="ECO:0000256" key="1">
    <source>
        <dbReference type="ARBA" id="ARBA00022741"/>
    </source>
</evidence>
<dbReference type="OrthoDB" id="4062651at2759"/>
<evidence type="ECO:0008006" key="6">
    <source>
        <dbReference type="Google" id="ProtNLM"/>
    </source>
</evidence>
<keyword evidence="1 3" id="KW-0547">Nucleotide-binding</keyword>
<dbReference type="InterPro" id="IPR011009">
    <property type="entry name" value="Kinase-like_dom_sf"/>
</dbReference>
<dbReference type="GO" id="GO:0005886">
    <property type="term" value="C:plasma membrane"/>
    <property type="evidence" value="ECO:0007669"/>
    <property type="project" value="TreeGrafter"/>
</dbReference>